<feature type="transmembrane region" description="Helical" evidence="1">
    <location>
        <begin position="219"/>
        <end position="247"/>
    </location>
</feature>
<dbReference type="AlphaFoldDB" id="A0A1Y2BK40"/>
<organism evidence="3 4">
    <name type="scientific">Rhizoclosmatium globosum</name>
    <dbReference type="NCBI Taxonomy" id="329046"/>
    <lineage>
        <taxon>Eukaryota</taxon>
        <taxon>Fungi</taxon>
        <taxon>Fungi incertae sedis</taxon>
        <taxon>Chytridiomycota</taxon>
        <taxon>Chytridiomycota incertae sedis</taxon>
        <taxon>Chytridiomycetes</taxon>
        <taxon>Chytridiales</taxon>
        <taxon>Chytriomycetaceae</taxon>
        <taxon>Rhizoclosmatium</taxon>
    </lineage>
</organism>
<sequence>MQLTLSLLVAAASIAPVLAFDGSAPFIIVQGQGSAARQMSPLNPATSLEAAIESIPCADVTLIFDQPKVHASDLSRFSKNFAAIKELATEGSSIIVPYARGENAVEAIVSRIQQHCNINSRAKAVDANDILSLDVSRIYVTKLASFSGNIETQQKVATLNEKIMNSLIPKAKALSTSHVIIFTSSNIESRGIQRRTDTPISTKNSTFVPFNNRTFIQKYVLFNMGVFEGSISLFLVCFISLIGVNILRSVQTPTKFEEPARK</sequence>
<feature type="chain" id="PRO_5010993252" description="Protein BIG1" evidence="2">
    <location>
        <begin position="20"/>
        <end position="262"/>
    </location>
</feature>
<keyword evidence="1" id="KW-0812">Transmembrane</keyword>
<protein>
    <recommendedName>
        <fullName evidence="5">Protein BIG1</fullName>
    </recommendedName>
</protein>
<dbReference type="EMBL" id="MCGO01000060">
    <property type="protein sequence ID" value="ORY35138.1"/>
    <property type="molecule type" value="Genomic_DNA"/>
</dbReference>
<evidence type="ECO:0000313" key="3">
    <source>
        <dbReference type="EMBL" id="ORY35138.1"/>
    </source>
</evidence>
<keyword evidence="1" id="KW-0472">Membrane</keyword>
<accession>A0A1Y2BK40</accession>
<evidence type="ECO:0000313" key="4">
    <source>
        <dbReference type="Proteomes" id="UP000193642"/>
    </source>
</evidence>
<keyword evidence="1" id="KW-1133">Transmembrane helix</keyword>
<evidence type="ECO:0000256" key="2">
    <source>
        <dbReference type="SAM" id="SignalP"/>
    </source>
</evidence>
<feature type="signal peptide" evidence="2">
    <location>
        <begin position="1"/>
        <end position="19"/>
    </location>
</feature>
<comment type="caution">
    <text evidence="3">The sequence shown here is derived from an EMBL/GenBank/DDBJ whole genome shotgun (WGS) entry which is preliminary data.</text>
</comment>
<evidence type="ECO:0000256" key="1">
    <source>
        <dbReference type="SAM" id="Phobius"/>
    </source>
</evidence>
<reference evidence="3 4" key="1">
    <citation type="submission" date="2016-07" db="EMBL/GenBank/DDBJ databases">
        <title>Pervasive Adenine N6-methylation of Active Genes in Fungi.</title>
        <authorList>
            <consortium name="DOE Joint Genome Institute"/>
            <person name="Mondo S.J."/>
            <person name="Dannebaum R.O."/>
            <person name="Kuo R.C."/>
            <person name="Labutti K."/>
            <person name="Haridas S."/>
            <person name="Kuo A."/>
            <person name="Salamov A."/>
            <person name="Ahrendt S.R."/>
            <person name="Lipzen A."/>
            <person name="Sullivan W."/>
            <person name="Andreopoulos W.B."/>
            <person name="Clum A."/>
            <person name="Lindquist E."/>
            <person name="Daum C."/>
            <person name="Ramamoorthy G.K."/>
            <person name="Gryganskyi A."/>
            <person name="Culley D."/>
            <person name="Magnuson J.K."/>
            <person name="James T.Y."/>
            <person name="O'Malley M.A."/>
            <person name="Stajich J.E."/>
            <person name="Spatafora J.W."/>
            <person name="Visel A."/>
            <person name="Grigoriev I.V."/>
        </authorList>
    </citation>
    <scope>NUCLEOTIDE SEQUENCE [LARGE SCALE GENOMIC DNA]</scope>
    <source>
        <strain evidence="3 4">JEL800</strain>
    </source>
</reference>
<keyword evidence="4" id="KW-1185">Reference proteome</keyword>
<evidence type="ECO:0008006" key="5">
    <source>
        <dbReference type="Google" id="ProtNLM"/>
    </source>
</evidence>
<keyword evidence="2" id="KW-0732">Signal</keyword>
<name>A0A1Y2BK40_9FUNG</name>
<proteinExistence type="predicted"/>
<dbReference type="OrthoDB" id="10029326at2759"/>
<dbReference type="Proteomes" id="UP000193642">
    <property type="component" value="Unassembled WGS sequence"/>
</dbReference>
<gene>
    <name evidence="3" type="ORF">BCR33DRAFT_722493</name>
</gene>